<accession>A0A976II63</accession>
<dbReference type="Proteomes" id="UP000294530">
    <property type="component" value="Unassembled WGS sequence"/>
</dbReference>
<proteinExistence type="predicted"/>
<dbReference type="EMBL" id="SHOA02000012">
    <property type="protein sequence ID" value="TDH72240.1"/>
    <property type="molecule type" value="Genomic_DNA"/>
</dbReference>
<dbReference type="GeneID" id="94346517"/>
<keyword evidence="2" id="KW-1185">Reference proteome</keyword>
<organism evidence="1 2">
    <name type="scientific">Bremia lactucae</name>
    <name type="common">Lettuce downy mildew</name>
    <dbReference type="NCBI Taxonomy" id="4779"/>
    <lineage>
        <taxon>Eukaryota</taxon>
        <taxon>Sar</taxon>
        <taxon>Stramenopiles</taxon>
        <taxon>Oomycota</taxon>
        <taxon>Peronosporomycetes</taxon>
        <taxon>Peronosporales</taxon>
        <taxon>Peronosporaceae</taxon>
        <taxon>Bremia</taxon>
    </lineage>
</organism>
<reference evidence="1 2" key="1">
    <citation type="journal article" date="2021" name="Genome Biol.">
        <title>AFLAP: assembly-free linkage analysis pipeline using k-mers from genome sequencing data.</title>
        <authorList>
            <person name="Fletcher K."/>
            <person name="Zhang L."/>
            <person name="Gil J."/>
            <person name="Han R."/>
            <person name="Cavanaugh K."/>
            <person name="Michelmore R."/>
        </authorList>
    </citation>
    <scope>NUCLEOTIDE SEQUENCE [LARGE SCALE GENOMIC DNA]</scope>
    <source>
        <strain evidence="1 2">SF5</strain>
    </source>
</reference>
<dbReference type="KEGG" id="blac:94346517"/>
<protein>
    <submittedName>
        <fullName evidence="1">Uncharacterized protein</fullName>
    </submittedName>
</protein>
<comment type="caution">
    <text evidence="1">The sequence shown here is derived from an EMBL/GenBank/DDBJ whole genome shotgun (WGS) entry which is preliminary data.</text>
</comment>
<dbReference type="RefSeq" id="XP_067821739.1">
    <property type="nucleotide sequence ID" value="XM_067960846.1"/>
</dbReference>
<evidence type="ECO:0000313" key="2">
    <source>
        <dbReference type="Proteomes" id="UP000294530"/>
    </source>
</evidence>
<sequence>MPPQSIQQEQCLDEIISSIKFRYQEMDSRQQAALRASMEGLLSSQPTMTNVNNLDVVRTRGRPKG</sequence>
<dbReference type="AlphaFoldDB" id="A0A976II63"/>
<name>A0A976II63_BRELC</name>
<evidence type="ECO:0000313" key="1">
    <source>
        <dbReference type="EMBL" id="TDH72240.1"/>
    </source>
</evidence>
<gene>
    <name evidence="1" type="ORF">CCR75_002749</name>
</gene>